<dbReference type="AlphaFoldDB" id="A0AAV1A9K8"/>
<evidence type="ECO:0000313" key="2">
    <source>
        <dbReference type="Proteomes" id="UP001157006"/>
    </source>
</evidence>
<evidence type="ECO:0000313" key="1">
    <source>
        <dbReference type="EMBL" id="CAI8607325.1"/>
    </source>
</evidence>
<gene>
    <name evidence="1" type="ORF">VFH_IV033360</name>
</gene>
<dbReference type="EMBL" id="OX451739">
    <property type="protein sequence ID" value="CAI8607325.1"/>
    <property type="molecule type" value="Genomic_DNA"/>
</dbReference>
<sequence>MNGNPIIIESDLKGRFSSSSKMGVKPGLHSSSSREHIGRFVKTYWEVTGYDLSDVEIAYHMEFQEQHGVVSWASLDDYRRADILAYKGLLLIELAHANIYHWVATEIVETPSILNIVDVVTKVIITIRNPLDWEILPIAPDEKIYNSL</sequence>
<proteinExistence type="predicted"/>
<reference evidence="1 2" key="1">
    <citation type="submission" date="2023-01" db="EMBL/GenBank/DDBJ databases">
        <authorList>
            <person name="Kreplak J."/>
        </authorList>
    </citation>
    <scope>NUCLEOTIDE SEQUENCE [LARGE SCALE GENOMIC DNA]</scope>
</reference>
<keyword evidence="2" id="KW-1185">Reference proteome</keyword>
<accession>A0AAV1A9K8</accession>
<protein>
    <submittedName>
        <fullName evidence="1">Uncharacterized protein</fullName>
    </submittedName>
</protein>
<organism evidence="1 2">
    <name type="scientific">Vicia faba</name>
    <name type="common">Broad bean</name>
    <name type="synonym">Faba vulgaris</name>
    <dbReference type="NCBI Taxonomy" id="3906"/>
    <lineage>
        <taxon>Eukaryota</taxon>
        <taxon>Viridiplantae</taxon>
        <taxon>Streptophyta</taxon>
        <taxon>Embryophyta</taxon>
        <taxon>Tracheophyta</taxon>
        <taxon>Spermatophyta</taxon>
        <taxon>Magnoliopsida</taxon>
        <taxon>eudicotyledons</taxon>
        <taxon>Gunneridae</taxon>
        <taxon>Pentapetalae</taxon>
        <taxon>rosids</taxon>
        <taxon>fabids</taxon>
        <taxon>Fabales</taxon>
        <taxon>Fabaceae</taxon>
        <taxon>Papilionoideae</taxon>
        <taxon>50 kb inversion clade</taxon>
        <taxon>NPAAA clade</taxon>
        <taxon>Hologalegina</taxon>
        <taxon>IRL clade</taxon>
        <taxon>Fabeae</taxon>
        <taxon>Vicia</taxon>
    </lineage>
</organism>
<name>A0AAV1A9K8_VICFA</name>
<dbReference type="Proteomes" id="UP001157006">
    <property type="component" value="Chromosome 4"/>
</dbReference>